<dbReference type="PANTHER" id="PTHR23501">
    <property type="entry name" value="MAJOR FACILITATOR SUPERFAMILY"/>
    <property type="match status" value="1"/>
</dbReference>
<dbReference type="EMBL" id="JACHDO010000001">
    <property type="protein sequence ID" value="MBB5493487.1"/>
    <property type="molecule type" value="Genomic_DNA"/>
</dbReference>
<evidence type="ECO:0000256" key="2">
    <source>
        <dbReference type="ARBA" id="ARBA00007520"/>
    </source>
</evidence>
<dbReference type="Gene3D" id="1.20.1720.10">
    <property type="entry name" value="Multidrug resistance protein D"/>
    <property type="match status" value="1"/>
</dbReference>
<feature type="transmembrane region" description="Helical" evidence="9">
    <location>
        <begin position="437"/>
        <end position="455"/>
    </location>
</feature>
<evidence type="ECO:0000256" key="1">
    <source>
        <dbReference type="ARBA" id="ARBA00004651"/>
    </source>
</evidence>
<dbReference type="Gene3D" id="1.20.1250.20">
    <property type="entry name" value="MFS general substrate transporter like domains"/>
    <property type="match status" value="1"/>
</dbReference>
<keyword evidence="12" id="KW-1185">Reference proteome</keyword>
<protein>
    <submittedName>
        <fullName evidence="11">EmrB/QacA subfamily drug resistance transporter</fullName>
    </submittedName>
</protein>
<evidence type="ECO:0000256" key="7">
    <source>
        <dbReference type="ARBA" id="ARBA00023136"/>
    </source>
</evidence>
<feature type="transmembrane region" description="Helical" evidence="9">
    <location>
        <begin position="136"/>
        <end position="159"/>
    </location>
</feature>
<feature type="transmembrane region" description="Helical" evidence="9">
    <location>
        <begin position="234"/>
        <end position="254"/>
    </location>
</feature>
<feature type="domain" description="Major facilitator superfamily (MFS) profile" evidence="10">
    <location>
        <begin position="48"/>
        <end position="554"/>
    </location>
</feature>
<dbReference type="RefSeq" id="WP_184366690.1">
    <property type="nucleotide sequence ID" value="NZ_BAAAKM010000122.1"/>
</dbReference>
<keyword evidence="3" id="KW-0813">Transport</keyword>
<feature type="transmembrane region" description="Helical" evidence="9">
    <location>
        <begin position="82"/>
        <end position="100"/>
    </location>
</feature>
<comment type="similarity">
    <text evidence="2">Belongs to the major facilitator superfamily. TCR/Tet family.</text>
</comment>
<keyword evidence="7 9" id="KW-0472">Membrane</keyword>
<feature type="transmembrane region" description="Helical" evidence="9">
    <location>
        <begin position="394"/>
        <end position="417"/>
    </location>
</feature>
<feature type="compositionally biased region" description="Polar residues" evidence="8">
    <location>
        <begin position="1"/>
        <end position="13"/>
    </location>
</feature>
<dbReference type="CDD" id="cd17502">
    <property type="entry name" value="MFS_Azr1_MDR_like"/>
    <property type="match status" value="1"/>
</dbReference>
<dbReference type="Proteomes" id="UP000579647">
    <property type="component" value="Unassembled WGS sequence"/>
</dbReference>
<feature type="region of interest" description="Disordered" evidence="8">
    <location>
        <begin position="1"/>
        <end position="38"/>
    </location>
</feature>
<reference evidence="11 12" key="1">
    <citation type="submission" date="2020-08" db="EMBL/GenBank/DDBJ databases">
        <title>Sequencing the genomes of 1000 actinobacteria strains.</title>
        <authorList>
            <person name="Klenk H.-P."/>
        </authorList>
    </citation>
    <scope>NUCLEOTIDE SEQUENCE [LARGE SCALE GENOMIC DNA]</scope>
    <source>
        <strain evidence="11 12">DSM 44598</strain>
    </source>
</reference>
<evidence type="ECO:0000256" key="4">
    <source>
        <dbReference type="ARBA" id="ARBA00022475"/>
    </source>
</evidence>
<evidence type="ECO:0000313" key="11">
    <source>
        <dbReference type="EMBL" id="MBB5493487.1"/>
    </source>
</evidence>
<feature type="compositionally biased region" description="Gly residues" evidence="8">
    <location>
        <begin position="573"/>
        <end position="583"/>
    </location>
</feature>
<proteinExistence type="inferred from homology"/>
<feature type="transmembrane region" description="Helical" evidence="9">
    <location>
        <begin position="266"/>
        <end position="284"/>
    </location>
</feature>
<dbReference type="SUPFAM" id="SSF103473">
    <property type="entry name" value="MFS general substrate transporter"/>
    <property type="match status" value="1"/>
</dbReference>
<dbReference type="InterPro" id="IPR020846">
    <property type="entry name" value="MFS_dom"/>
</dbReference>
<feature type="transmembrane region" description="Helical" evidence="9">
    <location>
        <begin position="369"/>
        <end position="388"/>
    </location>
</feature>
<comment type="subcellular location">
    <subcellularLocation>
        <location evidence="1">Cell membrane</location>
        <topology evidence="1">Multi-pass membrane protein</topology>
    </subcellularLocation>
</comment>
<evidence type="ECO:0000256" key="8">
    <source>
        <dbReference type="SAM" id="MobiDB-lite"/>
    </source>
</evidence>
<feature type="transmembrane region" description="Helical" evidence="9">
    <location>
        <begin position="304"/>
        <end position="324"/>
    </location>
</feature>
<gene>
    <name evidence="11" type="ORF">HNR07_004624</name>
</gene>
<feature type="transmembrane region" description="Helical" evidence="9">
    <location>
        <begin position="344"/>
        <end position="362"/>
    </location>
</feature>
<organism evidence="11 12">
    <name type="scientific">Nocardiopsis metallicus</name>
    <dbReference type="NCBI Taxonomy" id="179819"/>
    <lineage>
        <taxon>Bacteria</taxon>
        <taxon>Bacillati</taxon>
        <taxon>Actinomycetota</taxon>
        <taxon>Actinomycetes</taxon>
        <taxon>Streptosporangiales</taxon>
        <taxon>Nocardiopsidaceae</taxon>
        <taxon>Nocardiopsis</taxon>
    </lineage>
</organism>
<comment type="caution">
    <text evidence="11">The sequence shown here is derived from an EMBL/GenBank/DDBJ whole genome shotgun (WGS) entry which is preliminary data.</text>
</comment>
<evidence type="ECO:0000256" key="6">
    <source>
        <dbReference type="ARBA" id="ARBA00022989"/>
    </source>
</evidence>
<dbReference type="GO" id="GO:0005886">
    <property type="term" value="C:plasma membrane"/>
    <property type="evidence" value="ECO:0007669"/>
    <property type="project" value="UniProtKB-SubCell"/>
</dbReference>
<dbReference type="GO" id="GO:0022857">
    <property type="term" value="F:transmembrane transporter activity"/>
    <property type="evidence" value="ECO:0007669"/>
    <property type="project" value="InterPro"/>
</dbReference>
<evidence type="ECO:0000259" key="10">
    <source>
        <dbReference type="PROSITE" id="PS50850"/>
    </source>
</evidence>
<feature type="region of interest" description="Disordered" evidence="8">
    <location>
        <begin position="556"/>
        <end position="589"/>
    </location>
</feature>
<evidence type="ECO:0000256" key="5">
    <source>
        <dbReference type="ARBA" id="ARBA00022692"/>
    </source>
</evidence>
<feature type="transmembrane region" description="Helical" evidence="9">
    <location>
        <begin position="199"/>
        <end position="222"/>
    </location>
</feature>
<feature type="transmembrane region" description="Helical" evidence="9">
    <location>
        <begin position="527"/>
        <end position="548"/>
    </location>
</feature>
<dbReference type="PANTHER" id="PTHR23501:SF197">
    <property type="entry name" value="COMD"/>
    <property type="match status" value="1"/>
</dbReference>
<dbReference type="AlphaFoldDB" id="A0A840WPF3"/>
<dbReference type="InterPro" id="IPR036259">
    <property type="entry name" value="MFS_trans_sf"/>
</dbReference>
<dbReference type="FunFam" id="1.20.1720.10:FF:000004">
    <property type="entry name" value="EmrB/QacA family drug resistance transporter"/>
    <property type="match status" value="1"/>
</dbReference>
<accession>A0A840WPF3</accession>
<dbReference type="InterPro" id="IPR011701">
    <property type="entry name" value="MFS"/>
</dbReference>
<keyword evidence="5 9" id="KW-0812">Transmembrane</keyword>
<dbReference type="PRINTS" id="PR01036">
    <property type="entry name" value="TCRTETB"/>
</dbReference>
<feature type="transmembrane region" description="Helical" evidence="9">
    <location>
        <begin position="171"/>
        <end position="193"/>
    </location>
</feature>
<feature type="transmembrane region" description="Helical" evidence="9">
    <location>
        <begin position="48"/>
        <end position="70"/>
    </location>
</feature>
<dbReference type="Pfam" id="PF07690">
    <property type="entry name" value="MFS_1"/>
    <property type="match status" value="1"/>
</dbReference>
<feature type="transmembrane region" description="Helical" evidence="9">
    <location>
        <begin position="112"/>
        <end position="130"/>
    </location>
</feature>
<name>A0A840WPF3_9ACTN</name>
<dbReference type="PROSITE" id="PS50850">
    <property type="entry name" value="MFS"/>
    <property type="match status" value="1"/>
</dbReference>
<keyword evidence="4" id="KW-1003">Cell membrane</keyword>
<evidence type="ECO:0000256" key="9">
    <source>
        <dbReference type="SAM" id="Phobius"/>
    </source>
</evidence>
<evidence type="ECO:0000256" key="3">
    <source>
        <dbReference type="ARBA" id="ARBA00022448"/>
    </source>
</evidence>
<keyword evidence="6 9" id="KW-1133">Transmembrane helix</keyword>
<sequence length="589" mass="60595">MKQSVRGTSTERGSSPGPGSPAVEDHPTTAAPAEPAPEYPSRRVVRRIMVGLVLAMLTSMLTNSIIGTALPTIMGELGGQDRLAWVATAALLTMTASTPVWGKLSDIWGRKLLFQIALAIFIVASLAAGFAQDINWLIAAHALQGLGVGGLATLPNIILGDVVSPRQRGRYSGLIGMVFGVSTVLGPLVGGFLVDSPLGWRWCFLITVPLAVVAFCVIQFMFKMPFTPRHKPSVDWLGAGLIFSAASTVIVLLSLGGTQIPWNSPAAYAMGAASVLLTVAAVLVERRAKEPIIPTRLFRDRTFVLASAGSVAVGMMMFGLIIYMPQYLQFVHSMSPTVSGLMTLPLVASFLVTSIGSGFAISGSGRWKAYPVIGMVLCVVGFTVLSLAQVDPGLTTVVVGQMLVGLGFGLNMQILLLATQSALPVKDMAAGTASVTFFRNLGGAMGVAAFGAVMVSRLNAEIAAAAAAAQEALAVRPPAGPDGTDSGAEELALGLEEAAESAQGSPELVHSLPEPVREVVVGAFDHAMQGVFVAGIPIAVLGLVAVSFMKGVPLRGGGPGKKNAKAERAEESGGSGGSGGSGAGAAAQR</sequence>
<evidence type="ECO:0000313" key="12">
    <source>
        <dbReference type="Proteomes" id="UP000579647"/>
    </source>
</evidence>